<evidence type="ECO:0000313" key="3">
    <source>
        <dbReference type="Proteomes" id="UP001327560"/>
    </source>
</evidence>
<sequence>MFTYFSDCWDYLERVAIQSPLKLMGSSIRVGSTIAHISPCFLLRESGSGIPNGSLLPSLLALSASASVVGIFVIPLFCGAAGSDIPFTIVVAVRSGTWLTNHVQGTRPLPA</sequence>
<accession>A0AAQ3JLV3</accession>
<organism evidence="2 3">
    <name type="scientific">Canna indica</name>
    <name type="common">Indian-shot</name>
    <dbReference type="NCBI Taxonomy" id="4628"/>
    <lineage>
        <taxon>Eukaryota</taxon>
        <taxon>Viridiplantae</taxon>
        <taxon>Streptophyta</taxon>
        <taxon>Embryophyta</taxon>
        <taxon>Tracheophyta</taxon>
        <taxon>Spermatophyta</taxon>
        <taxon>Magnoliopsida</taxon>
        <taxon>Liliopsida</taxon>
        <taxon>Zingiberales</taxon>
        <taxon>Cannaceae</taxon>
        <taxon>Canna</taxon>
    </lineage>
</organism>
<gene>
    <name evidence="2" type="ORF">Cni_G00043</name>
</gene>
<protein>
    <submittedName>
        <fullName evidence="2">Uncharacterized protein</fullName>
    </submittedName>
</protein>
<keyword evidence="1" id="KW-0472">Membrane</keyword>
<keyword evidence="1" id="KW-0812">Transmembrane</keyword>
<dbReference type="Proteomes" id="UP001327560">
    <property type="component" value="Chromosome 1"/>
</dbReference>
<evidence type="ECO:0000256" key="1">
    <source>
        <dbReference type="SAM" id="Phobius"/>
    </source>
</evidence>
<feature type="transmembrane region" description="Helical" evidence="1">
    <location>
        <begin position="55"/>
        <end position="78"/>
    </location>
</feature>
<keyword evidence="3" id="KW-1185">Reference proteome</keyword>
<keyword evidence="1" id="KW-1133">Transmembrane helix</keyword>
<reference evidence="2 3" key="1">
    <citation type="submission" date="2023-10" db="EMBL/GenBank/DDBJ databases">
        <title>Chromosome-scale genome assembly provides insights into flower coloration mechanisms of Canna indica.</title>
        <authorList>
            <person name="Li C."/>
        </authorList>
    </citation>
    <scope>NUCLEOTIDE SEQUENCE [LARGE SCALE GENOMIC DNA]</scope>
    <source>
        <tissue evidence="2">Flower</tissue>
    </source>
</reference>
<dbReference type="EMBL" id="CP136890">
    <property type="protein sequence ID" value="WOK91352.1"/>
    <property type="molecule type" value="Genomic_DNA"/>
</dbReference>
<proteinExistence type="predicted"/>
<name>A0AAQ3JLV3_9LILI</name>
<evidence type="ECO:0000313" key="2">
    <source>
        <dbReference type="EMBL" id="WOK91352.1"/>
    </source>
</evidence>
<dbReference type="AlphaFoldDB" id="A0AAQ3JLV3"/>